<evidence type="ECO:0000256" key="1">
    <source>
        <dbReference type="ARBA" id="ARBA00012528"/>
    </source>
</evidence>
<dbReference type="InterPro" id="IPR000160">
    <property type="entry name" value="GGDEF_dom"/>
</dbReference>
<dbReference type="GO" id="GO:1902201">
    <property type="term" value="P:negative regulation of bacterial-type flagellum-dependent cell motility"/>
    <property type="evidence" value="ECO:0007669"/>
    <property type="project" value="TreeGrafter"/>
</dbReference>
<feature type="domain" description="GGDEF" evidence="4">
    <location>
        <begin position="288"/>
        <end position="426"/>
    </location>
</feature>
<feature type="transmembrane region" description="Helical" evidence="3">
    <location>
        <begin position="181"/>
        <end position="198"/>
    </location>
</feature>
<evidence type="ECO:0000313" key="6">
    <source>
        <dbReference type="Proteomes" id="UP000293433"/>
    </source>
</evidence>
<dbReference type="PANTHER" id="PTHR45138:SF9">
    <property type="entry name" value="DIGUANYLATE CYCLASE DGCM-RELATED"/>
    <property type="match status" value="1"/>
</dbReference>
<dbReference type="Gene3D" id="3.30.70.270">
    <property type="match status" value="1"/>
</dbReference>
<feature type="transmembrane region" description="Helical" evidence="3">
    <location>
        <begin position="97"/>
        <end position="119"/>
    </location>
</feature>
<evidence type="ECO:0000259" key="4">
    <source>
        <dbReference type="PROSITE" id="PS50887"/>
    </source>
</evidence>
<dbReference type="SUPFAM" id="SSF55073">
    <property type="entry name" value="Nucleotide cyclase"/>
    <property type="match status" value="1"/>
</dbReference>
<organism evidence="5 6">
    <name type="scientific">Sphaerotilus mobilis</name>
    <dbReference type="NCBI Taxonomy" id="47994"/>
    <lineage>
        <taxon>Bacteria</taxon>
        <taxon>Pseudomonadati</taxon>
        <taxon>Pseudomonadota</taxon>
        <taxon>Betaproteobacteria</taxon>
        <taxon>Burkholderiales</taxon>
        <taxon>Sphaerotilaceae</taxon>
        <taxon>Sphaerotilus</taxon>
    </lineage>
</organism>
<keyword evidence="6" id="KW-1185">Reference proteome</keyword>
<evidence type="ECO:0000313" key="5">
    <source>
        <dbReference type="EMBL" id="RZS58278.1"/>
    </source>
</evidence>
<dbReference type="GO" id="GO:0043709">
    <property type="term" value="P:cell adhesion involved in single-species biofilm formation"/>
    <property type="evidence" value="ECO:0007669"/>
    <property type="project" value="TreeGrafter"/>
</dbReference>
<keyword evidence="3" id="KW-0472">Membrane</keyword>
<dbReference type="InterPro" id="IPR029787">
    <property type="entry name" value="Nucleotide_cyclase"/>
</dbReference>
<keyword evidence="3" id="KW-1133">Transmembrane helix</keyword>
<keyword evidence="3" id="KW-0812">Transmembrane</keyword>
<dbReference type="GO" id="GO:0005886">
    <property type="term" value="C:plasma membrane"/>
    <property type="evidence" value="ECO:0007669"/>
    <property type="project" value="TreeGrafter"/>
</dbReference>
<comment type="caution">
    <text evidence="5">The sequence shown here is derived from an EMBL/GenBank/DDBJ whole genome shotgun (WGS) entry which is preliminary data.</text>
</comment>
<dbReference type="PROSITE" id="PS50887">
    <property type="entry name" value="GGDEF"/>
    <property type="match status" value="1"/>
</dbReference>
<proteinExistence type="predicted"/>
<feature type="transmembrane region" description="Helical" evidence="3">
    <location>
        <begin position="155"/>
        <end position="174"/>
    </location>
</feature>
<evidence type="ECO:0000256" key="3">
    <source>
        <dbReference type="SAM" id="Phobius"/>
    </source>
</evidence>
<protein>
    <recommendedName>
        <fullName evidence="1">diguanylate cyclase</fullName>
        <ecNumber evidence="1">2.7.7.65</ecNumber>
    </recommendedName>
</protein>
<dbReference type="Pfam" id="PF00990">
    <property type="entry name" value="GGDEF"/>
    <property type="match status" value="1"/>
</dbReference>
<sequence length="431" mass="46800">MSGAGVKWRSVWARNERIAVQALLENLRRLVWLTALLVPLSLLHVASSWNDHTSVSPAGGGLTLRSLGQARPALSSGPSTGAEADTARLDGARWREAVVLVHLVMAANLALVGALIGWTRRQPRLRRGWQEVLEIWGLGSALVFTIAVASIDQWIGTSITSFLIGCVLVGALFLLRPQRAAVMYGLAFLGYAWALGLTQVDTAQLTSNRVDGLIACGLGFVVSLMIWRKHVLKETLAAELQSCRLQLQARTTEMQQQAVRDPLTQVWNRVEMLRQVQRELMRAQRQGGETCLVLVELDGLRSVQERWGVAVTERLLTAVAHLLIEGLRATDEVGRMTHESFAILLPQTTQEEARVLAERLLLAIGRIKLAMPEGSATPGACMAVSAQPGRALVPVPQQCERLYAAAEQALGQARLQGRGAVGVAPPNTVQG</sequence>
<accession>A0A4Q7LW74</accession>
<dbReference type="NCBIfam" id="TIGR00254">
    <property type="entry name" value="GGDEF"/>
    <property type="match status" value="1"/>
</dbReference>
<dbReference type="Proteomes" id="UP000293433">
    <property type="component" value="Unassembled WGS sequence"/>
</dbReference>
<dbReference type="CDD" id="cd01949">
    <property type="entry name" value="GGDEF"/>
    <property type="match status" value="1"/>
</dbReference>
<gene>
    <name evidence="5" type="ORF">EV685_0562</name>
</gene>
<dbReference type="AlphaFoldDB" id="A0A4Q7LW74"/>
<dbReference type="EMBL" id="SGWV01000007">
    <property type="protein sequence ID" value="RZS58278.1"/>
    <property type="molecule type" value="Genomic_DNA"/>
</dbReference>
<dbReference type="GO" id="GO:0052621">
    <property type="term" value="F:diguanylate cyclase activity"/>
    <property type="evidence" value="ECO:0007669"/>
    <property type="project" value="UniProtKB-EC"/>
</dbReference>
<name>A0A4Q7LW74_9BURK</name>
<dbReference type="EC" id="2.7.7.65" evidence="1"/>
<evidence type="ECO:0000256" key="2">
    <source>
        <dbReference type="ARBA" id="ARBA00034247"/>
    </source>
</evidence>
<dbReference type="InterPro" id="IPR043128">
    <property type="entry name" value="Rev_trsase/Diguanyl_cyclase"/>
</dbReference>
<dbReference type="InterPro" id="IPR050469">
    <property type="entry name" value="Diguanylate_Cyclase"/>
</dbReference>
<comment type="catalytic activity">
    <reaction evidence="2">
        <text>2 GTP = 3',3'-c-di-GMP + 2 diphosphate</text>
        <dbReference type="Rhea" id="RHEA:24898"/>
        <dbReference type="ChEBI" id="CHEBI:33019"/>
        <dbReference type="ChEBI" id="CHEBI:37565"/>
        <dbReference type="ChEBI" id="CHEBI:58805"/>
        <dbReference type="EC" id="2.7.7.65"/>
    </reaction>
</comment>
<dbReference type="PANTHER" id="PTHR45138">
    <property type="entry name" value="REGULATORY COMPONENTS OF SENSORY TRANSDUCTION SYSTEM"/>
    <property type="match status" value="1"/>
</dbReference>
<dbReference type="SMART" id="SM00267">
    <property type="entry name" value="GGDEF"/>
    <property type="match status" value="1"/>
</dbReference>
<feature type="transmembrane region" description="Helical" evidence="3">
    <location>
        <begin position="210"/>
        <end position="227"/>
    </location>
</feature>
<feature type="transmembrane region" description="Helical" evidence="3">
    <location>
        <begin position="30"/>
        <end position="49"/>
    </location>
</feature>
<reference evidence="5 6" key="1">
    <citation type="submission" date="2019-02" db="EMBL/GenBank/DDBJ databases">
        <title>Genomic Encyclopedia of Type Strains, Phase IV (KMG-IV): sequencing the most valuable type-strain genomes for metagenomic binning, comparative biology and taxonomic classification.</title>
        <authorList>
            <person name="Goeker M."/>
        </authorList>
    </citation>
    <scope>NUCLEOTIDE SEQUENCE [LARGE SCALE GENOMIC DNA]</scope>
    <source>
        <strain evidence="5 6">DSM 10617</strain>
    </source>
</reference>
<feature type="transmembrane region" description="Helical" evidence="3">
    <location>
        <begin position="131"/>
        <end position="149"/>
    </location>
</feature>